<dbReference type="GeneID" id="25561225"/>
<proteinExistence type="predicted"/>
<name>A0A0L0DQR5_THETB</name>
<dbReference type="RefSeq" id="XP_013761529.1">
    <property type="nucleotide sequence ID" value="XM_013906075.1"/>
</dbReference>
<dbReference type="EMBL" id="GL349438">
    <property type="protein sequence ID" value="KNC54622.1"/>
    <property type="molecule type" value="Genomic_DNA"/>
</dbReference>
<keyword evidence="1" id="KW-0812">Transmembrane</keyword>
<keyword evidence="3" id="KW-1185">Reference proteome</keyword>
<accession>A0A0L0DQR5</accession>
<keyword evidence="1" id="KW-0472">Membrane</keyword>
<dbReference type="PROSITE" id="PS51257">
    <property type="entry name" value="PROKAR_LIPOPROTEIN"/>
    <property type="match status" value="1"/>
</dbReference>
<gene>
    <name evidence="2" type="ORF">AMSG_01476</name>
</gene>
<sequence>MRSKWRKGGACVGAVVFAGISCAAWEAMVARAGEYAAIVGVNALLFGYTALLLLASAWSLPVDWYTELVALMLATTSAAEARARVDRIFKWALIGTAVVCTINVMSAWATAWDDDAHHSRVVDFILDGVKSNPFVRAGYLVALSFIMLPWIGSAALVIGALLAFGARVKATLRTLEPFTILARHTEICHDLSRAMRILQPMFILICLLKLVTIAMFSVALVVIEDYSSNDLTVALYSCSSAEEHAAVDRALLRIRSRRFGFRLCGLLITPVALIEALSVYVSVFVVMLNIRQGSE</sequence>
<feature type="transmembrane region" description="Helical" evidence="1">
    <location>
        <begin position="201"/>
        <end position="223"/>
    </location>
</feature>
<feature type="transmembrane region" description="Helical" evidence="1">
    <location>
        <begin position="259"/>
        <end position="288"/>
    </location>
</feature>
<protein>
    <submittedName>
        <fullName evidence="2">Uncharacterized protein</fullName>
    </submittedName>
</protein>
<keyword evidence="1" id="KW-1133">Transmembrane helix</keyword>
<evidence type="ECO:0000313" key="2">
    <source>
        <dbReference type="EMBL" id="KNC54622.1"/>
    </source>
</evidence>
<reference evidence="2 3" key="1">
    <citation type="submission" date="2010-05" db="EMBL/GenBank/DDBJ databases">
        <title>The Genome Sequence of Thecamonas trahens ATCC 50062.</title>
        <authorList>
            <consortium name="The Broad Institute Genome Sequencing Platform"/>
            <person name="Russ C."/>
            <person name="Cuomo C."/>
            <person name="Shea T."/>
            <person name="Young S.K."/>
            <person name="Zeng Q."/>
            <person name="Koehrsen M."/>
            <person name="Haas B."/>
            <person name="Borodovsky M."/>
            <person name="Guigo R."/>
            <person name="Alvarado L."/>
            <person name="Berlin A."/>
            <person name="Bochicchio J."/>
            <person name="Borenstein D."/>
            <person name="Chapman S."/>
            <person name="Chen Z."/>
            <person name="Freedman E."/>
            <person name="Gellesch M."/>
            <person name="Goldberg J."/>
            <person name="Griggs A."/>
            <person name="Gujja S."/>
            <person name="Heilman E."/>
            <person name="Heiman D."/>
            <person name="Hepburn T."/>
            <person name="Howarth C."/>
            <person name="Jen D."/>
            <person name="Larson L."/>
            <person name="Mehta T."/>
            <person name="Park D."/>
            <person name="Pearson M."/>
            <person name="Roberts A."/>
            <person name="Saif S."/>
            <person name="Shenoy N."/>
            <person name="Sisk P."/>
            <person name="Stolte C."/>
            <person name="Sykes S."/>
            <person name="Thomson T."/>
            <person name="Walk T."/>
            <person name="White J."/>
            <person name="Yandava C."/>
            <person name="Burger G."/>
            <person name="Gray M.W."/>
            <person name="Holland P.W.H."/>
            <person name="King N."/>
            <person name="Lang F.B.F."/>
            <person name="Roger A.J."/>
            <person name="Ruiz-Trillo I."/>
            <person name="Lander E."/>
            <person name="Nusbaum C."/>
        </authorList>
    </citation>
    <scope>NUCLEOTIDE SEQUENCE [LARGE SCALE GENOMIC DNA]</scope>
    <source>
        <strain evidence="2 3">ATCC 50062</strain>
    </source>
</reference>
<evidence type="ECO:0000256" key="1">
    <source>
        <dbReference type="SAM" id="Phobius"/>
    </source>
</evidence>
<dbReference type="AlphaFoldDB" id="A0A0L0DQR5"/>
<feature type="transmembrane region" description="Helical" evidence="1">
    <location>
        <begin position="139"/>
        <end position="164"/>
    </location>
</feature>
<feature type="transmembrane region" description="Helical" evidence="1">
    <location>
        <begin position="33"/>
        <end position="55"/>
    </location>
</feature>
<evidence type="ECO:0000313" key="3">
    <source>
        <dbReference type="Proteomes" id="UP000054408"/>
    </source>
</evidence>
<dbReference type="Proteomes" id="UP000054408">
    <property type="component" value="Unassembled WGS sequence"/>
</dbReference>
<feature type="transmembrane region" description="Helical" evidence="1">
    <location>
        <begin position="91"/>
        <end position="111"/>
    </location>
</feature>
<organism evidence="2 3">
    <name type="scientific">Thecamonas trahens ATCC 50062</name>
    <dbReference type="NCBI Taxonomy" id="461836"/>
    <lineage>
        <taxon>Eukaryota</taxon>
        <taxon>Apusozoa</taxon>
        <taxon>Apusomonadida</taxon>
        <taxon>Apusomonadidae</taxon>
        <taxon>Thecamonas</taxon>
    </lineage>
</organism>